<organism evidence="1 2">
    <name type="scientific">Mesorhizobium prunaredense</name>
    <dbReference type="NCBI Taxonomy" id="1631249"/>
    <lineage>
        <taxon>Bacteria</taxon>
        <taxon>Pseudomonadati</taxon>
        <taxon>Pseudomonadota</taxon>
        <taxon>Alphaproteobacteria</taxon>
        <taxon>Hyphomicrobiales</taxon>
        <taxon>Phyllobacteriaceae</taxon>
        <taxon>Mesorhizobium</taxon>
    </lineage>
</organism>
<dbReference type="Proteomes" id="UP000188388">
    <property type="component" value="Unassembled WGS sequence"/>
</dbReference>
<dbReference type="STRING" id="1631249.BQ8794_60169"/>
<accession>A0A1R3VG06</accession>
<name>A0A1R3VG06_9HYPH</name>
<sequence>MFHFSPARPLRAAGKNPEVFRSGTAFVLSGGGLAYVCVRGRLAGRNTRPDVPHGGETCFAKSAWPLRPH</sequence>
<protein>
    <submittedName>
        <fullName evidence="1">Uncharacterized protein</fullName>
    </submittedName>
</protein>
<dbReference type="EMBL" id="FTPD01000056">
    <property type="protein sequence ID" value="SIT58859.1"/>
    <property type="molecule type" value="Genomic_DNA"/>
</dbReference>
<dbReference type="AlphaFoldDB" id="A0A1R3VG06"/>
<evidence type="ECO:0000313" key="1">
    <source>
        <dbReference type="EMBL" id="SIT58859.1"/>
    </source>
</evidence>
<reference evidence="2" key="1">
    <citation type="submission" date="2017-01" db="EMBL/GenBank/DDBJ databases">
        <authorList>
            <person name="Brunel B."/>
        </authorList>
    </citation>
    <scope>NUCLEOTIDE SEQUENCE [LARGE SCALE GENOMIC DNA]</scope>
</reference>
<gene>
    <name evidence="1" type="ORF">BQ8794_60169</name>
</gene>
<evidence type="ECO:0000313" key="2">
    <source>
        <dbReference type="Proteomes" id="UP000188388"/>
    </source>
</evidence>
<proteinExistence type="predicted"/>
<keyword evidence="2" id="KW-1185">Reference proteome</keyword>